<evidence type="ECO:0000256" key="6">
    <source>
        <dbReference type="PROSITE-ProRule" id="PRU10141"/>
    </source>
</evidence>
<evidence type="ECO:0000256" key="4">
    <source>
        <dbReference type="ARBA" id="ARBA00022777"/>
    </source>
</evidence>
<feature type="compositionally biased region" description="Gly residues" evidence="7">
    <location>
        <begin position="559"/>
        <end position="571"/>
    </location>
</feature>
<dbReference type="PROSITE" id="PS50011">
    <property type="entry name" value="PROTEIN_KINASE_DOM"/>
    <property type="match status" value="1"/>
</dbReference>
<evidence type="ECO:0000256" key="2">
    <source>
        <dbReference type="ARBA" id="ARBA00022679"/>
    </source>
</evidence>
<feature type="binding site" evidence="6">
    <location>
        <position position="60"/>
    </location>
    <ligand>
        <name>ATP</name>
        <dbReference type="ChEBI" id="CHEBI:30616"/>
    </ligand>
</feature>
<reference evidence="10 11" key="1">
    <citation type="submission" date="2024-10" db="EMBL/GenBank/DDBJ databases">
        <title>Updated reference genomes for cyclostephanoid diatoms.</title>
        <authorList>
            <person name="Roberts W.R."/>
            <person name="Alverson A.J."/>
        </authorList>
    </citation>
    <scope>NUCLEOTIDE SEQUENCE [LARGE SCALE GENOMIC DNA]</scope>
    <source>
        <strain evidence="10 11">AJA228-03</strain>
    </source>
</reference>
<dbReference type="InterPro" id="IPR000719">
    <property type="entry name" value="Prot_kinase_dom"/>
</dbReference>
<evidence type="ECO:0000256" key="3">
    <source>
        <dbReference type="ARBA" id="ARBA00022741"/>
    </source>
</evidence>
<feature type="domain" description="Protein kinase" evidence="9">
    <location>
        <begin position="26"/>
        <end position="314"/>
    </location>
</feature>
<evidence type="ECO:0000259" key="9">
    <source>
        <dbReference type="PROSITE" id="PS50011"/>
    </source>
</evidence>
<dbReference type="SUPFAM" id="SSF56112">
    <property type="entry name" value="Protein kinase-like (PK-like)"/>
    <property type="match status" value="1"/>
</dbReference>
<feature type="region of interest" description="Disordered" evidence="7">
    <location>
        <begin position="550"/>
        <end position="571"/>
    </location>
</feature>
<protein>
    <recommendedName>
        <fullName evidence="9">Protein kinase domain-containing protein</fullName>
    </recommendedName>
</protein>
<keyword evidence="8" id="KW-1133">Transmembrane helix</keyword>
<dbReference type="Pfam" id="PF00069">
    <property type="entry name" value="Pkinase"/>
    <property type="match status" value="1"/>
</dbReference>
<dbReference type="GO" id="GO:0004674">
    <property type="term" value="F:protein serine/threonine kinase activity"/>
    <property type="evidence" value="ECO:0007669"/>
    <property type="project" value="UniProtKB-KW"/>
</dbReference>
<keyword evidence="1" id="KW-0723">Serine/threonine-protein kinase</keyword>
<evidence type="ECO:0000313" key="10">
    <source>
        <dbReference type="EMBL" id="KAL3823015.1"/>
    </source>
</evidence>
<dbReference type="InterPro" id="IPR011009">
    <property type="entry name" value="Kinase-like_dom_sf"/>
</dbReference>
<proteinExistence type="predicted"/>
<dbReference type="InterPro" id="IPR050205">
    <property type="entry name" value="CDPK_Ser/Thr_kinases"/>
</dbReference>
<dbReference type="InterPro" id="IPR017441">
    <property type="entry name" value="Protein_kinase_ATP_BS"/>
</dbReference>
<dbReference type="PANTHER" id="PTHR24349">
    <property type="entry name" value="SERINE/THREONINE-PROTEIN KINASE"/>
    <property type="match status" value="1"/>
</dbReference>
<sequence length="596" mass="66035">MGQCTSTRSPYIASSSGGEREYLERYHESTVLGRGEFGLVRLIHDVRSDNYLCDRPLAVKYLRKGFQFRDNTIYSPLRREVLAGEVEILRRLDGQCYTLRLVDVYESSSTIYLVTEYCEGGEMLPWVSNAFGDSVGGLRTEDVSRISYQLWSAVDHCARHRVIHRDIKPANVMFCTADKDSQLRLIDFGSGTLDGMEGGPGKTDDTTSSSDVHRHHTFAGSAFYISPEMFQHDYTTKTDVWSAGTTLYVMAAGYPADALQETFDVLQGSRPGRLRNLPNLPKNMPDSFYDMLEGALVYRHEDRKDARQLMHCEFSQFHIQHDQEGYGTTTPGILSIAEIIAEAGCGGGEFANDDDSADISPDGRTLNKSTTSVVLEGSVNRHNAYLGYQIFERSVTTILATMLAKDTSRRFLSLLREQHDAACPESTPSHANKLKLQVVTIKALLELLGGMPVRNGGAAMEVWVKMMIVRAFSIFFCFVLSFLTRGMKRSIEMIQSLANFSFYQNFAYHISLLRQFVSKTSSPNNNDDDDSIKRVSSVHGNNVWSTLKSRRGLDNSRGKGTGGGGVGGDGGDLSIKSVGGGMRRIVSATGILSSMK</sequence>
<dbReference type="PROSITE" id="PS00107">
    <property type="entry name" value="PROTEIN_KINASE_ATP"/>
    <property type="match status" value="1"/>
</dbReference>
<evidence type="ECO:0000256" key="1">
    <source>
        <dbReference type="ARBA" id="ARBA00022527"/>
    </source>
</evidence>
<dbReference type="EMBL" id="JALLPB020000048">
    <property type="protein sequence ID" value="KAL3823015.1"/>
    <property type="molecule type" value="Genomic_DNA"/>
</dbReference>
<keyword evidence="4" id="KW-0418">Kinase</keyword>
<keyword evidence="8" id="KW-0472">Membrane</keyword>
<dbReference type="SMART" id="SM00220">
    <property type="entry name" value="S_TKc"/>
    <property type="match status" value="1"/>
</dbReference>
<keyword evidence="5 6" id="KW-0067">ATP-binding</keyword>
<dbReference type="PROSITE" id="PS00108">
    <property type="entry name" value="PROTEIN_KINASE_ST"/>
    <property type="match status" value="1"/>
</dbReference>
<organism evidence="10 11">
    <name type="scientific">Cyclostephanos tholiformis</name>
    <dbReference type="NCBI Taxonomy" id="382380"/>
    <lineage>
        <taxon>Eukaryota</taxon>
        <taxon>Sar</taxon>
        <taxon>Stramenopiles</taxon>
        <taxon>Ochrophyta</taxon>
        <taxon>Bacillariophyta</taxon>
        <taxon>Coscinodiscophyceae</taxon>
        <taxon>Thalassiosirophycidae</taxon>
        <taxon>Stephanodiscales</taxon>
        <taxon>Stephanodiscaceae</taxon>
        <taxon>Cyclostephanos</taxon>
    </lineage>
</organism>
<feature type="transmembrane region" description="Helical" evidence="8">
    <location>
        <begin position="462"/>
        <end position="483"/>
    </location>
</feature>
<keyword evidence="3 6" id="KW-0547">Nucleotide-binding</keyword>
<evidence type="ECO:0000256" key="5">
    <source>
        <dbReference type="ARBA" id="ARBA00022840"/>
    </source>
</evidence>
<comment type="caution">
    <text evidence="10">The sequence shown here is derived from an EMBL/GenBank/DDBJ whole genome shotgun (WGS) entry which is preliminary data.</text>
</comment>
<keyword evidence="2" id="KW-0808">Transferase</keyword>
<dbReference type="Proteomes" id="UP001530377">
    <property type="component" value="Unassembled WGS sequence"/>
</dbReference>
<name>A0ABD3SF64_9STRA</name>
<dbReference type="AlphaFoldDB" id="A0ABD3SF64"/>
<evidence type="ECO:0000313" key="11">
    <source>
        <dbReference type="Proteomes" id="UP001530377"/>
    </source>
</evidence>
<accession>A0ABD3SF64</accession>
<keyword evidence="11" id="KW-1185">Reference proteome</keyword>
<gene>
    <name evidence="10" type="ORF">ACHAXA_005203</name>
</gene>
<dbReference type="Gene3D" id="1.10.510.10">
    <property type="entry name" value="Transferase(Phosphotransferase) domain 1"/>
    <property type="match status" value="1"/>
</dbReference>
<evidence type="ECO:0000256" key="8">
    <source>
        <dbReference type="SAM" id="Phobius"/>
    </source>
</evidence>
<dbReference type="GO" id="GO:0005524">
    <property type="term" value="F:ATP binding"/>
    <property type="evidence" value="ECO:0007669"/>
    <property type="project" value="UniProtKB-UniRule"/>
</dbReference>
<keyword evidence="8" id="KW-0812">Transmembrane</keyword>
<dbReference type="InterPro" id="IPR008271">
    <property type="entry name" value="Ser/Thr_kinase_AS"/>
</dbReference>
<evidence type="ECO:0000256" key="7">
    <source>
        <dbReference type="SAM" id="MobiDB-lite"/>
    </source>
</evidence>